<sequence length="787" mass="83314">MMPEKQGALPGGAQMRVSRTLMTLALCYALGVVGRALEWGGQDFCIVLAAILTLAAWLGGRRRLAACFAAVLLGGVAAFCALLPDMQGFTPPAGQVLVRGVVQQASQADGTVSLTLDHIVLEKENRALEGKAAVTSYTQPAFTLECGQTITLRAKIEPLRGPTNPGGVDYTLPNKAEGIFFTMRGEAFSLVQPADPYSPAVWAENLRGYVTGQIEQVFKASAPLMKGILIGNTDALTAADQAALRAAGISHLTAASGLHAGIVAAALWAVLALLHARRRTRAIWTVAVMGLYCTLVGFTPSIVRAALMLCVVLLSDLTGRRVDAPTQLAAVFWGILIFSPLDIFTLSFQLSFAAAAGLIALARPLEQALLFLPRWAASALAVPVAAQLGTLPVVLAQFRELPVFSLVCNIIAVPYATVLLLAGLVALLPALVFPALAAYTGDVVAYLAGWLLDGARWVAGIPGSMVHLPPLSPFWIAGLALLLILCGRYDFFGRIHRKSWLCIGLSAVLALGAVIGWLPLRGELRLTVLDVGQGDAMVLQTPGGKAYLIDAGPAGEGYDLGESRVVPALYAMGITRLEGAAATHLHSDHAGGMAAVVRAMRPQTFYTSEAPDESWQALNAALSACGAETEVLGAGDTLIWDGVAVRVLSPQKGQKGQRSLVLEIAFQGKTMLICGDLEQNEEEELLGRMPPAEVLKVAHHGSGNVTGEDFLHRVSPKVALISVGASNTYGHPAPETLMRLYEAGAQVLRTDEKGALTVSIRAGRVHIDYYLKEKAAPKERPWIITHS</sequence>
<dbReference type="Gene3D" id="3.60.15.10">
    <property type="entry name" value="Ribonuclease Z/Hydroxyacylglutathione hydrolase-like"/>
    <property type="match status" value="1"/>
</dbReference>
<dbReference type="RefSeq" id="WP_249285099.1">
    <property type="nucleotide sequence ID" value="NZ_JACRSO010000002.1"/>
</dbReference>
<comment type="subcellular location">
    <subcellularLocation>
        <location evidence="1">Cell membrane</location>
        <topology evidence="1">Multi-pass membrane protein</topology>
    </subcellularLocation>
</comment>
<name>A0A926D001_9FIRM</name>
<evidence type="ECO:0000259" key="7">
    <source>
        <dbReference type="SMART" id="SM00849"/>
    </source>
</evidence>
<proteinExistence type="predicted"/>
<dbReference type="InterPro" id="IPR004477">
    <property type="entry name" value="ComEC_N"/>
</dbReference>
<dbReference type="Pfam" id="PF00753">
    <property type="entry name" value="Lactamase_B"/>
    <property type="match status" value="1"/>
</dbReference>
<evidence type="ECO:0000256" key="1">
    <source>
        <dbReference type="ARBA" id="ARBA00004651"/>
    </source>
</evidence>
<evidence type="ECO:0000256" key="4">
    <source>
        <dbReference type="ARBA" id="ARBA00022989"/>
    </source>
</evidence>
<dbReference type="NCBIfam" id="TIGR00360">
    <property type="entry name" value="ComEC_N-term"/>
    <property type="match status" value="1"/>
</dbReference>
<keyword evidence="2" id="KW-1003">Cell membrane</keyword>
<keyword evidence="4 6" id="KW-1133">Transmembrane helix</keyword>
<feature type="transmembrane region" description="Helical" evidence="6">
    <location>
        <begin position="401"/>
        <end position="424"/>
    </location>
</feature>
<dbReference type="InterPro" id="IPR025405">
    <property type="entry name" value="DUF4131"/>
</dbReference>
<protein>
    <submittedName>
        <fullName evidence="8">DNA internalization-related competence protein ComEC/Rec2</fullName>
    </submittedName>
</protein>
<evidence type="ECO:0000256" key="2">
    <source>
        <dbReference type="ARBA" id="ARBA00022475"/>
    </source>
</evidence>
<evidence type="ECO:0000313" key="8">
    <source>
        <dbReference type="EMBL" id="MBC8529238.1"/>
    </source>
</evidence>
<feature type="transmembrane region" description="Helical" evidence="6">
    <location>
        <begin position="41"/>
        <end position="58"/>
    </location>
</feature>
<dbReference type="GO" id="GO:0005886">
    <property type="term" value="C:plasma membrane"/>
    <property type="evidence" value="ECO:0007669"/>
    <property type="project" value="UniProtKB-SubCell"/>
</dbReference>
<accession>A0A926D001</accession>
<keyword evidence="3 6" id="KW-0812">Transmembrane</keyword>
<feature type="transmembrane region" description="Helical" evidence="6">
    <location>
        <begin position="335"/>
        <end position="362"/>
    </location>
</feature>
<keyword evidence="5 6" id="KW-0472">Membrane</keyword>
<dbReference type="Proteomes" id="UP000654279">
    <property type="component" value="Unassembled WGS sequence"/>
</dbReference>
<dbReference type="CDD" id="cd07731">
    <property type="entry name" value="ComA-like_MBL-fold"/>
    <property type="match status" value="1"/>
</dbReference>
<comment type="caution">
    <text evidence="8">The sequence shown here is derived from an EMBL/GenBank/DDBJ whole genome shotgun (WGS) entry which is preliminary data.</text>
</comment>
<evidence type="ECO:0000256" key="3">
    <source>
        <dbReference type="ARBA" id="ARBA00022692"/>
    </source>
</evidence>
<feature type="transmembrane region" description="Helical" evidence="6">
    <location>
        <begin position="500"/>
        <end position="520"/>
    </location>
</feature>
<dbReference type="PANTHER" id="PTHR30619:SF1">
    <property type="entry name" value="RECOMBINATION PROTEIN 2"/>
    <property type="match status" value="1"/>
</dbReference>
<dbReference type="GO" id="GO:0030420">
    <property type="term" value="P:establishment of competence for transformation"/>
    <property type="evidence" value="ECO:0007669"/>
    <property type="project" value="InterPro"/>
</dbReference>
<feature type="transmembrane region" description="Helical" evidence="6">
    <location>
        <begin position="472"/>
        <end position="491"/>
    </location>
</feature>
<dbReference type="NCBIfam" id="TIGR00361">
    <property type="entry name" value="ComEC_Rec2"/>
    <property type="match status" value="1"/>
</dbReference>
<dbReference type="AlphaFoldDB" id="A0A926D001"/>
<feature type="transmembrane region" description="Helical" evidence="6">
    <location>
        <begin position="286"/>
        <end position="315"/>
    </location>
</feature>
<dbReference type="SUPFAM" id="SSF56281">
    <property type="entry name" value="Metallo-hydrolase/oxidoreductase"/>
    <property type="match status" value="1"/>
</dbReference>
<feature type="transmembrane region" description="Helical" evidence="6">
    <location>
        <begin position="431"/>
        <end position="452"/>
    </location>
</feature>
<feature type="transmembrane region" description="Helical" evidence="6">
    <location>
        <begin position="254"/>
        <end position="274"/>
    </location>
</feature>
<gene>
    <name evidence="8" type="ORF">H8699_07335</name>
</gene>
<dbReference type="PANTHER" id="PTHR30619">
    <property type="entry name" value="DNA INTERNALIZATION/COMPETENCE PROTEIN COMEC/REC2"/>
    <property type="match status" value="1"/>
</dbReference>
<keyword evidence="9" id="KW-1185">Reference proteome</keyword>
<dbReference type="EMBL" id="JACRSO010000002">
    <property type="protein sequence ID" value="MBC8529238.1"/>
    <property type="molecule type" value="Genomic_DNA"/>
</dbReference>
<evidence type="ECO:0000256" key="6">
    <source>
        <dbReference type="SAM" id="Phobius"/>
    </source>
</evidence>
<dbReference type="InterPro" id="IPR035681">
    <property type="entry name" value="ComA-like_MBL"/>
</dbReference>
<dbReference type="Pfam" id="PF13567">
    <property type="entry name" value="DUF4131"/>
    <property type="match status" value="1"/>
</dbReference>
<dbReference type="InterPro" id="IPR001279">
    <property type="entry name" value="Metallo-B-lactamas"/>
</dbReference>
<dbReference type="InterPro" id="IPR004797">
    <property type="entry name" value="Competence_ComEC/Rec2"/>
</dbReference>
<reference evidence="8" key="1">
    <citation type="submission" date="2020-08" db="EMBL/GenBank/DDBJ databases">
        <title>Genome public.</title>
        <authorList>
            <person name="Liu C."/>
            <person name="Sun Q."/>
        </authorList>
    </citation>
    <scope>NUCLEOTIDE SEQUENCE</scope>
    <source>
        <strain evidence="8">NSJ-44</strain>
    </source>
</reference>
<dbReference type="InterPro" id="IPR052159">
    <property type="entry name" value="Competence_DNA_uptake"/>
</dbReference>
<evidence type="ECO:0000256" key="5">
    <source>
        <dbReference type="ARBA" id="ARBA00023136"/>
    </source>
</evidence>
<dbReference type="Pfam" id="PF03772">
    <property type="entry name" value="Competence"/>
    <property type="match status" value="1"/>
</dbReference>
<feature type="transmembrane region" description="Helical" evidence="6">
    <location>
        <begin position="65"/>
        <end position="84"/>
    </location>
</feature>
<evidence type="ECO:0000313" key="9">
    <source>
        <dbReference type="Proteomes" id="UP000654279"/>
    </source>
</evidence>
<dbReference type="SMART" id="SM00849">
    <property type="entry name" value="Lactamase_B"/>
    <property type="match status" value="1"/>
</dbReference>
<feature type="transmembrane region" description="Helical" evidence="6">
    <location>
        <begin position="374"/>
        <end position="395"/>
    </location>
</feature>
<dbReference type="InterPro" id="IPR036866">
    <property type="entry name" value="RibonucZ/Hydroxyglut_hydro"/>
</dbReference>
<feature type="domain" description="Metallo-beta-lactamase" evidence="7">
    <location>
        <begin position="533"/>
        <end position="725"/>
    </location>
</feature>
<organism evidence="8 9">
    <name type="scientific">Luoshenia tenuis</name>
    <dbReference type="NCBI Taxonomy" id="2763654"/>
    <lineage>
        <taxon>Bacteria</taxon>
        <taxon>Bacillati</taxon>
        <taxon>Bacillota</taxon>
        <taxon>Clostridia</taxon>
        <taxon>Christensenellales</taxon>
        <taxon>Christensenellaceae</taxon>
        <taxon>Luoshenia</taxon>
    </lineage>
</organism>